<feature type="transmembrane region" description="Helical" evidence="6">
    <location>
        <begin position="137"/>
        <end position="156"/>
    </location>
</feature>
<evidence type="ECO:0000256" key="2">
    <source>
        <dbReference type="ARBA" id="ARBA00007511"/>
    </source>
</evidence>
<evidence type="ECO:0000256" key="5">
    <source>
        <dbReference type="ARBA" id="ARBA00023136"/>
    </source>
</evidence>
<evidence type="ECO:0000256" key="4">
    <source>
        <dbReference type="ARBA" id="ARBA00022989"/>
    </source>
</evidence>
<evidence type="ECO:0000256" key="3">
    <source>
        <dbReference type="ARBA" id="ARBA00022692"/>
    </source>
</evidence>
<feature type="transmembrane region" description="Helical" evidence="6">
    <location>
        <begin position="70"/>
        <end position="88"/>
    </location>
</feature>
<feature type="transmembrane region" description="Helical" evidence="6">
    <location>
        <begin position="45"/>
        <end position="64"/>
    </location>
</feature>
<evidence type="ECO:0000256" key="1">
    <source>
        <dbReference type="ARBA" id="ARBA00004141"/>
    </source>
</evidence>
<evidence type="ECO:0000313" key="7">
    <source>
        <dbReference type="EMBL" id="MFC3265906.1"/>
    </source>
</evidence>
<keyword evidence="8" id="KW-1185">Reference proteome</keyword>
<comment type="subcellular location">
    <subcellularLocation>
        <location evidence="1">Membrane</location>
        <topology evidence="1">Multi-pass membrane protein</topology>
    </subcellularLocation>
</comment>
<dbReference type="InterPro" id="IPR022301">
    <property type="entry name" value="Integral_membrane_YjbE"/>
</dbReference>
<proteinExistence type="inferred from homology"/>
<dbReference type="EMBL" id="JBHRUV010000025">
    <property type="protein sequence ID" value="MFC3265906.1"/>
    <property type="molecule type" value="Genomic_DNA"/>
</dbReference>
<feature type="transmembrane region" description="Helical" evidence="6">
    <location>
        <begin position="109"/>
        <end position="131"/>
    </location>
</feature>
<evidence type="ECO:0000256" key="6">
    <source>
        <dbReference type="SAM" id="Phobius"/>
    </source>
</evidence>
<dbReference type="RefSeq" id="WP_376829753.1">
    <property type="nucleotide sequence ID" value="NZ_JBHLWR010000006.1"/>
</dbReference>
<protein>
    <submittedName>
        <fullName evidence="7">TerC family protein</fullName>
    </submittedName>
</protein>
<dbReference type="Pfam" id="PF03741">
    <property type="entry name" value="TerC"/>
    <property type="match status" value="1"/>
</dbReference>
<keyword evidence="3 6" id="KW-0812">Transmembrane</keyword>
<dbReference type="Proteomes" id="UP001595536">
    <property type="component" value="Unassembled WGS sequence"/>
</dbReference>
<feature type="transmembrane region" description="Helical" evidence="6">
    <location>
        <begin position="163"/>
        <end position="182"/>
    </location>
</feature>
<comment type="similarity">
    <text evidence="2">Belongs to the TerC family.</text>
</comment>
<dbReference type="NCBIfam" id="TIGR03717">
    <property type="entry name" value="R_switched_YjbE"/>
    <property type="match status" value="1"/>
</dbReference>
<accession>A0ABV7LES4</accession>
<comment type="caution">
    <text evidence="7">The sequence shown here is derived from an EMBL/GenBank/DDBJ whole genome shotgun (WGS) entry which is preliminary data.</text>
</comment>
<feature type="transmembrane region" description="Helical" evidence="6">
    <location>
        <begin position="14"/>
        <end position="33"/>
    </location>
</feature>
<sequence>MSAVWPELVAMAKIVWIDLVLSGDNAVVIALACRGLPEKQRRWGVILGAAAAIMLRVLFALLIIQLLQTPFLKIIGALLLVRIAVGLARGQDGEEHAHIRESGRLWGAVWTIVVADAVMSLDNVIAIAAVAQDHVGMLAFGLALSIPLIIFGANMLVRLLDRLPVLVWVGAALLGWVAGGMVVTDPWTGRHLGAETAAAWKIPAEVAGVVVVLALGWLARERQRRRRAKRAEAEAGGGI</sequence>
<dbReference type="InterPro" id="IPR005496">
    <property type="entry name" value="Integral_membrane_TerC"/>
</dbReference>
<dbReference type="PANTHER" id="PTHR30238">
    <property type="entry name" value="MEMBRANE BOUND PREDICTED REDOX MODULATOR"/>
    <property type="match status" value="1"/>
</dbReference>
<organism evidence="7 8">
    <name type="scientific">Camelimonas abortus</name>
    <dbReference type="NCBI Taxonomy" id="1017184"/>
    <lineage>
        <taxon>Bacteria</taxon>
        <taxon>Pseudomonadati</taxon>
        <taxon>Pseudomonadota</taxon>
        <taxon>Alphaproteobacteria</taxon>
        <taxon>Hyphomicrobiales</taxon>
        <taxon>Chelatococcaceae</taxon>
        <taxon>Camelimonas</taxon>
    </lineage>
</organism>
<evidence type="ECO:0000313" key="8">
    <source>
        <dbReference type="Proteomes" id="UP001595536"/>
    </source>
</evidence>
<keyword evidence="5 6" id="KW-0472">Membrane</keyword>
<dbReference type="PANTHER" id="PTHR30238:SF4">
    <property type="entry name" value="SLL1022 PROTEIN"/>
    <property type="match status" value="1"/>
</dbReference>
<feature type="transmembrane region" description="Helical" evidence="6">
    <location>
        <begin position="202"/>
        <end position="219"/>
    </location>
</feature>
<gene>
    <name evidence="7" type="ORF">ACFOEX_06000</name>
</gene>
<name>A0ABV7LES4_9HYPH</name>
<reference evidence="8" key="1">
    <citation type="journal article" date="2019" name="Int. J. Syst. Evol. Microbiol.">
        <title>The Global Catalogue of Microorganisms (GCM) 10K type strain sequencing project: providing services to taxonomists for standard genome sequencing and annotation.</title>
        <authorList>
            <consortium name="The Broad Institute Genomics Platform"/>
            <consortium name="The Broad Institute Genome Sequencing Center for Infectious Disease"/>
            <person name="Wu L."/>
            <person name="Ma J."/>
        </authorList>
    </citation>
    <scope>NUCLEOTIDE SEQUENCE [LARGE SCALE GENOMIC DNA]</scope>
    <source>
        <strain evidence="8">CCM 7941</strain>
    </source>
</reference>
<keyword evidence="4 6" id="KW-1133">Transmembrane helix</keyword>